<keyword evidence="3" id="KW-1185">Reference proteome</keyword>
<keyword evidence="1" id="KW-0472">Membrane</keyword>
<gene>
    <name evidence="2" type="ORF">DKG74_20585</name>
</gene>
<organism evidence="2 3">
    <name type="scientific">Zavarzinia aquatilis</name>
    <dbReference type="NCBI Taxonomy" id="2211142"/>
    <lineage>
        <taxon>Bacteria</taxon>
        <taxon>Pseudomonadati</taxon>
        <taxon>Pseudomonadota</taxon>
        <taxon>Alphaproteobacteria</taxon>
        <taxon>Rhodospirillales</taxon>
        <taxon>Zavarziniaceae</taxon>
        <taxon>Zavarzinia</taxon>
    </lineage>
</organism>
<evidence type="ECO:0008006" key="4">
    <source>
        <dbReference type="Google" id="ProtNLM"/>
    </source>
</evidence>
<comment type="caution">
    <text evidence="2">The sequence shown here is derived from an EMBL/GenBank/DDBJ whole genome shotgun (WGS) entry which is preliminary data.</text>
</comment>
<keyword evidence="1" id="KW-0812">Transmembrane</keyword>
<dbReference type="EMBL" id="QGLE01000021">
    <property type="protein sequence ID" value="PWR17688.1"/>
    <property type="molecule type" value="Genomic_DNA"/>
</dbReference>
<reference evidence="2 3" key="1">
    <citation type="submission" date="2018-05" db="EMBL/GenBank/DDBJ databases">
        <title>Zavarzinia sp. HR-AS.</title>
        <authorList>
            <person name="Lee Y."/>
            <person name="Jeon C.O."/>
        </authorList>
    </citation>
    <scope>NUCLEOTIDE SEQUENCE [LARGE SCALE GENOMIC DNA]</scope>
    <source>
        <strain evidence="2 3">HR-AS</strain>
    </source>
</reference>
<dbReference type="Proteomes" id="UP000245461">
    <property type="component" value="Unassembled WGS sequence"/>
</dbReference>
<keyword evidence="1" id="KW-1133">Transmembrane helix</keyword>
<accession>A0A317DSN2</accession>
<evidence type="ECO:0000313" key="2">
    <source>
        <dbReference type="EMBL" id="PWR17688.1"/>
    </source>
</evidence>
<protein>
    <recommendedName>
        <fullName evidence="4">DUF2730 domain-containing protein</fullName>
    </recommendedName>
</protein>
<evidence type="ECO:0000256" key="1">
    <source>
        <dbReference type="SAM" id="Phobius"/>
    </source>
</evidence>
<feature type="transmembrane region" description="Helical" evidence="1">
    <location>
        <begin position="6"/>
        <end position="28"/>
    </location>
</feature>
<name>A0A317DSN2_9PROT</name>
<sequence>MMPEWLQSWWPAIILGTPLALGSITWAIRKGLASQKDLQAAEDKATTSIAAEGKQRDQDYRHIQGRLNEIDRRLDRGEDRFERIGLRLDQLPNKDDINRIALGMAEVNAAVGKLGVRVEGLSDRLGQTDERLQTLDDYLRQDSLIEKQKGT</sequence>
<evidence type="ECO:0000313" key="3">
    <source>
        <dbReference type="Proteomes" id="UP000245461"/>
    </source>
</evidence>
<proteinExistence type="predicted"/>
<dbReference type="AlphaFoldDB" id="A0A317DSN2"/>